<sequence length="201" mass="22095">MIKTVTSAMIEALLATVECKTHIVEGTTTTVAVALLPIGDSMFTLSTAISGCADPRKFNADLGAKYAIEKVMAQAKEKLLELEGYCLSKEVNGIAPVTDYVDRIIIEYNELMAKLVKLNGFIESDKFKSLDSRVRLLLSRQSAAMEDYIECLHWRLKDCGCIRFNGANWPELVEKFGGGEVVGDQFVTPAGDSYAPGMWVK</sequence>
<comment type="caution">
    <text evidence="1">The sequence shown here is derived from an EMBL/GenBank/DDBJ whole genome shotgun (WGS) entry which is preliminary data.</text>
</comment>
<proteinExistence type="predicted"/>
<evidence type="ECO:0000313" key="1">
    <source>
        <dbReference type="EMBL" id="MCG9964609.1"/>
    </source>
</evidence>
<evidence type="ECO:0000313" key="2">
    <source>
        <dbReference type="Proteomes" id="UP000829384"/>
    </source>
</evidence>
<protein>
    <submittedName>
        <fullName evidence="1">Uncharacterized protein</fullName>
    </submittedName>
</protein>
<dbReference type="Pfam" id="PF13876">
    <property type="entry name" value="Phage_gp49_66"/>
    <property type="match status" value="1"/>
</dbReference>
<dbReference type="Proteomes" id="UP000829384">
    <property type="component" value="Unassembled WGS sequence"/>
</dbReference>
<organism evidence="1 2">
    <name type="scientific">Shewanella cutis</name>
    <dbReference type="NCBI Taxonomy" id="2766780"/>
    <lineage>
        <taxon>Bacteria</taxon>
        <taxon>Pseudomonadati</taxon>
        <taxon>Pseudomonadota</taxon>
        <taxon>Gammaproteobacteria</taxon>
        <taxon>Alteromonadales</taxon>
        <taxon>Shewanellaceae</taxon>
        <taxon>Shewanella</taxon>
    </lineage>
</organism>
<dbReference type="InterPro" id="IPR054052">
    <property type="entry name" value="Y16Q-like"/>
</dbReference>
<dbReference type="Pfam" id="PF21825">
    <property type="entry name" value="crAss001_48"/>
    <property type="match status" value="1"/>
</dbReference>
<dbReference type="InterPro" id="IPR025915">
    <property type="entry name" value="Phage_gp49_66"/>
</dbReference>
<gene>
    <name evidence="1" type="ORF">H9J30_11875</name>
</gene>
<dbReference type="RefSeq" id="WP_240131227.1">
    <property type="nucleotide sequence ID" value="NZ_JACSDI010000007.1"/>
</dbReference>
<reference evidence="1 2" key="1">
    <citation type="submission" date="2020-08" db="EMBL/GenBank/DDBJ databases">
        <title>Whole genome sequence of Shewanella sp strain PS-2.</title>
        <authorList>
            <person name="Das S.K."/>
        </authorList>
    </citation>
    <scope>NUCLEOTIDE SEQUENCE [LARGE SCALE GENOMIC DNA]</scope>
    <source>
        <strain evidence="1 2">PS-2</strain>
    </source>
</reference>
<keyword evidence="2" id="KW-1185">Reference proteome</keyword>
<accession>A0ABS9QWC8</accession>
<name>A0ABS9QWC8_9GAMM</name>
<dbReference type="EMBL" id="JACSDI010000007">
    <property type="protein sequence ID" value="MCG9964609.1"/>
    <property type="molecule type" value="Genomic_DNA"/>
</dbReference>